<name>A0ABQ3UKA0_9CHLR</name>
<gene>
    <name evidence="2" type="ORF">KSB_16390</name>
</gene>
<proteinExistence type="predicted"/>
<dbReference type="Proteomes" id="UP000654345">
    <property type="component" value="Unassembled WGS sequence"/>
</dbReference>
<keyword evidence="3" id="KW-1185">Reference proteome</keyword>
<dbReference type="InterPro" id="IPR000605">
    <property type="entry name" value="Helicase_SF3_ssDNA/RNA_vir"/>
</dbReference>
<dbReference type="EMBL" id="BNJG01000001">
    <property type="protein sequence ID" value="GHO53164.1"/>
    <property type="molecule type" value="Genomic_DNA"/>
</dbReference>
<organism evidence="2 3">
    <name type="scientific">Ktedonobacter robiniae</name>
    <dbReference type="NCBI Taxonomy" id="2778365"/>
    <lineage>
        <taxon>Bacteria</taxon>
        <taxon>Bacillati</taxon>
        <taxon>Chloroflexota</taxon>
        <taxon>Ktedonobacteria</taxon>
        <taxon>Ktedonobacterales</taxon>
        <taxon>Ktedonobacteraceae</taxon>
        <taxon>Ktedonobacter</taxon>
    </lineage>
</organism>
<dbReference type="SUPFAM" id="SSF52540">
    <property type="entry name" value="P-loop containing nucleoside triphosphate hydrolases"/>
    <property type="match status" value="1"/>
</dbReference>
<evidence type="ECO:0000313" key="3">
    <source>
        <dbReference type="Proteomes" id="UP000654345"/>
    </source>
</evidence>
<evidence type="ECO:0000259" key="1">
    <source>
        <dbReference type="Pfam" id="PF00910"/>
    </source>
</evidence>
<sequence length="208" mass="23733">MGFLNNNEGDLKIAMDKVVFEINRLLQHKQPLLVALDGRSGTGKSTIAQAIASRVEGIIVVGDDFYAGGNDDVWDGCSVREKVDKVIDWQRMRAQVLEPLLANETAFWHPLDFEPTIGWIGWKDETVKLEPAPVVLLDGAYSARPELADLVDLSVLVEADDKIRRQRQLVREGQDFMDRWHQLWDAAEDYYFTQIRPRSSFDFVIKND</sequence>
<accession>A0ABQ3UKA0</accession>
<dbReference type="InterPro" id="IPR027417">
    <property type="entry name" value="P-loop_NTPase"/>
</dbReference>
<comment type="caution">
    <text evidence="2">The sequence shown here is derived from an EMBL/GenBank/DDBJ whole genome shotgun (WGS) entry which is preliminary data.</text>
</comment>
<feature type="domain" description="Helicase superfamily 3 single-stranded DNA/RNA virus" evidence="1">
    <location>
        <begin position="35"/>
        <end position="95"/>
    </location>
</feature>
<protein>
    <recommendedName>
        <fullName evidence="1">Helicase superfamily 3 single-stranded DNA/RNA virus domain-containing protein</fullName>
    </recommendedName>
</protein>
<reference evidence="2 3" key="1">
    <citation type="journal article" date="2021" name="Int. J. Syst. Evol. Microbiol.">
        <title>Reticulibacter mediterranei gen. nov., sp. nov., within the new family Reticulibacteraceae fam. nov., and Ktedonospora formicarum gen. nov., sp. nov., Ktedonobacter robiniae sp. nov., Dictyobacter formicarum sp. nov. and Dictyobacter arantiisoli sp. nov., belonging to the class Ktedonobacteria.</title>
        <authorList>
            <person name="Yabe S."/>
            <person name="Zheng Y."/>
            <person name="Wang C.M."/>
            <person name="Sakai Y."/>
            <person name="Abe K."/>
            <person name="Yokota A."/>
            <person name="Donadio S."/>
            <person name="Cavaletti L."/>
            <person name="Monciardini P."/>
        </authorList>
    </citation>
    <scope>NUCLEOTIDE SEQUENCE [LARGE SCALE GENOMIC DNA]</scope>
    <source>
        <strain evidence="2 3">SOSP1-30</strain>
    </source>
</reference>
<dbReference type="Pfam" id="PF00910">
    <property type="entry name" value="RNA_helicase"/>
    <property type="match status" value="1"/>
</dbReference>
<evidence type="ECO:0000313" key="2">
    <source>
        <dbReference type="EMBL" id="GHO53164.1"/>
    </source>
</evidence>
<dbReference type="Gene3D" id="3.40.50.300">
    <property type="entry name" value="P-loop containing nucleotide triphosphate hydrolases"/>
    <property type="match status" value="1"/>
</dbReference>